<dbReference type="PANTHER" id="PTHR36427:SF3">
    <property type="entry name" value="LARGE RIBOSOMAL SUBUNIT PROTEIN UL1M"/>
    <property type="match status" value="1"/>
</dbReference>
<sequence>MNIYSGSSKHCLEKIIEFASAKFDESIDIAVNLGIDSRKSEEQVRGTVVLPKGIGKDIKVAVFTQDKHLSEAKKAGADIVGGEDLVEEVKKGSKLDVDWCITTPDFMAKITQIAKILGAKGLMPNPKFGTVTSNVAEAIKTIKSGQIKFRTDKNGIIHGKLGNIKFGVDDLLENLKAFLKVIKNNKPTSVKGVYFKSVFLSSTMGKAFKISKVEDII</sequence>
<dbReference type="Pfam" id="PF00687">
    <property type="entry name" value="Ribosomal_L1"/>
    <property type="match status" value="1"/>
</dbReference>
<evidence type="ECO:0000256" key="2">
    <source>
        <dbReference type="ARBA" id="ARBA00022491"/>
    </source>
</evidence>
<evidence type="ECO:0000256" key="9">
    <source>
        <dbReference type="ARBA" id="ARBA00035241"/>
    </source>
</evidence>
<keyword evidence="13" id="KW-1185">Reference proteome</keyword>
<dbReference type="GO" id="GO:0003735">
    <property type="term" value="F:structural constituent of ribosome"/>
    <property type="evidence" value="ECO:0007669"/>
    <property type="project" value="InterPro"/>
</dbReference>
<evidence type="ECO:0000256" key="5">
    <source>
        <dbReference type="ARBA" id="ARBA00022845"/>
    </source>
</evidence>
<accession>A0A7M3U200</accession>
<dbReference type="InterPro" id="IPR023674">
    <property type="entry name" value="Ribosomal_uL1-like"/>
</dbReference>
<dbReference type="InterPro" id="IPR016095">
    <property type="entry name" value="Ribosomal_uL1_3-a/b-sand"/>
</dbReference>
<reference evidence="12 13" key="1">
    <citation type="submission" date="2020-09" db="EMBL/GenBank/DDBJ databases">
        <title>An Earliest Endosymbiont, Wolbachia massiliensis sp. nov., Strain PL13 From the Bed Bug (Cimex hemipterius), Type strain of a New supergroup T.</title>
        <authorList>
            <person name="Laidoudi Y."/>
            <person name="Levasseur A."/>
            <person name="Medkour H."/>
            <person name="Maaloum M."/>
            <person name="BenKhedher M."/>
            <person name="Sambou M."/>
            <person name="Bassene H."/>
            <person name="Davoust B."/>
            <person name="Fenollar F."/>
            <person name="Raoult D."/>
            <person name="Mediannikov O."/>
        </authorList>
    </citation>
    <scope>NUCLEOTIDE SEQUENCE [LARGE SCALE GENOMIC DNA]</scope>
    <source>
        <strain evidence="12 13">PL13</strain>
    </source>
</reference>
<evidence type="ECO:0000313" key="12">
    <source>
        <dbReference type="EMBL" id="QOD38435.1"/>
    </source>
</evidence>
<dbReference type="GO" id="GO:0006417">
    <property type="term" value="P:regulation of translation"/>
    <property type="evidence" value="ECO:0007669"/>
    <property type="project" value="UniProtKB-KW"/>
</dbReference>
<dbReference type="Gene3D" id="3.30.190.20">
    <property type="match status" value="1"/>
</dbReference>
<gene>
    <name evidence="11" type="primary">rplA</name>
    <name evidence="12" type="ORF">ID128_00750</name>
</gene>
<keyword evidence="4 11" id="KW-0699">rRNA-binding</keyword>
<comment type="similarity">
    <text evidence="1 11">Belongs to the universal ribosomal protein uL1 family.</text>
</comment>
<dbReference type="PANTHER" id="PTHR36427">
    <property type="entry name" value="54S RIBOSOMAL PROTEIN L1, MITOCHONDRIAL"/>
    <property type="match status" value="1"/>
</dbReference>
<dbReference type="GO" id="GO:0015934">
    <property type="term" value="C:large ribosomal subunit"/>
    <property type="evidence" value="ECO:0007669"/>
    <property type="project" value="InterPro"/>
</dbReference>
<keyword evidence="6 11" id="KW-0694">RNA-binding</keyword>
<keyword evidence="5 11" id="KW-0810">Translation regulation</keyword>
<dbReference type="Gene3D" id="3.40.50.790">
    <property type="match status" value="1"/>
</dbReference>
<dbReference type="KEGG" id="wms:ID128_00750"/>
<dbReference type="AlphaFoldDB" id="A0A7M3U200"/>
<evidence type="ECO:0000256" key="11">
    <source>
        <dbReference type="HAMAP-Rule" id="MF_01318"/>
    </source>
</evidence>
<organism evidence="12 13">
    <name type="scientific">Candidatus Wolbachia massiliensis</name>
    <dbReference type="NCBI Taxonomy" id="1845000"/>
    <lineage>
        <taxon>Bacteria</taxon>
        <taxon>Pseudomonadati</taxon>
        <taxon>Pseudomonadota</taxon>
        <taxon>Alphaproteobacteria</taxon>
        <taxon>Rickettsiales</taxon>
        <taxon>Anaplasmataceae</taxon>
        <taxon>Wolbachieae</taxon>
        <taxon>Wolbachia</taxon>
    </lineage>
</organism>
<keyword evidence="8 11" id="KW-0687">Ribonucleoprotein</keyword>
<evidence type="ECO:0000256" key="3">
    <source>
        <dbReference type="ARBA" id="ARBA00022555"/>
    </source>
</evidence>
<evidence type="ECO:0000256" key="4">
    <source>
        <dbReference type="ARBA" id="ARBA00022730"/>
    </source>
</evidence>
<dbReference type="GO" id="GO:0019843">
    <property type="term" value="F:rRNA binding"/>
    <property type="evidence" value="ECO:0007669"/>
    <property type="project" value="UniProtKB-UniRule"/>
</dbReference>
<name>A0A7M3U200_9RICK</name>
<dbReference type="GO" id="GO:0000049">
    <property type="term" value="F:tRNA binding"/>
    <property type="evidence" value="ECO:0007669"/>
    <property type="project" value="UniProtKB-KW"/>
</dbReference>
<evidence type="ECO:0000256" key="7">
    <source>
        <dbReference type="ARBA" id="ARBA00022980"/>
    </source>
</evidence>
<keyword evidence="7 11" id="KW-0689">Ribosomal protein</keyword>
<keyword evidence="3 11" id="KW-0820">tRNA-binding</keyword>
<dbReference type="InterPro" id="IPR005878">
    <property type="entry name" value="Ribosom_uL1_bac-type"/>
</dbReference>
<evidence type="ECO:0000256" key="1">
    <source>
        <dbReference type="ARBA" id="ARBA00010531"/>
    </source>
</evidence>
<comment type="function">
    <text evidence="11">Binds directly to 23S rRNA. The L1 stalk is quite mobile in the ribosome, and is involved in E site tRNA release.</text>
</comment>
<evidence type="ECO:0000256" key="6">
    <source>
        <dbReference type="ARBA" id="ARBA00022884"/>
    </source>
</evidence>
<dbReference type="RefSeq" id="WP_191111222.1">
    <property type="nucleotide sequence ID" value="NZ_CP061738.1"/>
</dbReference>
<dbReference type="FunFam" id="3.40.50.790:FF:000001">
    <property type="entry name" value="50S ribosomal protein L1"/>
    <property type="match status" value="1"/>
</dbReference>
<dbReference type="InterPro" id="IPR028364">
    <property type="entry name" value="Ribosomal_uL1/biogenesis"/>
</dbReference>
<dbReference type="NCBIfam" id="TIGR01169">
    <property type="entry name" value="rplA_bact"/>
    <property type="match status" value="1"/>
</dbReference>
<dbReference type="GO" id="GO:0006412">
    <property type="term" value="P:translation"/>
    <property type="evidence" value="ECO:0007669"/>
    <property type="project" value="UniProtKB-UniRule"/>
</dbReference>
<evidence type="ECO:0000256" key="8">
    <source>
        <dbReference type="ARBA" id="ARBA00023274"/>
    </source>
</evidence>
<dbReference type="CDD" id="cd00403">
    <property type="entry name" value="Ribosomal_L1"/>
    <property type="match status" value="1"/>
</dbReference>
<dbReference type="HAMAP" id="MF_01318_B">
    <property type="entry name" value="Ribosomal_uL1_B"/>
    <property type="match status" value="1"/>
</dbReference>
<dbReference type="PIRSF" id="PIRSF002155">
    <property type="entry name" value="Ribosomal_L1"/>
    <property type="match status" value="1"/>
</dbReference>
<evidence type="ECO:0000313" key="13">
    <source>
        <dbReference type="Proteomes" id="UP000516514"/>
    </source>
</evidence>
<protein>
    <recommendedName>
        <fullName evidence="9 11">Large ribosomal subunit protein uL1</fullName>
    </recommendedName>
</protein>
<keyword evidence="2 11" id="KW-0678">Repressor</keyword>
<comment type="function">
    <text evidence="10 11">Protein L1 is also a translational repressor protein, it controls the translation of the L11 operon by binding to its mRNA.</text>
</comment>
<dbReference type="InterPro" id="IPR002143">
    <property type="entry name" value="Ribosomal_uL1"/>
</dbReference>
<dbReference type="SUPFAM" id="SSF56808">
    <property type="entry name" value="Ribosomal protein L1"/>
    <property type="match status" value="1"/>
</dbReference>
<evidence type="ECO:0000256" key="10">
    <source>
        <dbReference type="ARBA" id="ARBA00059110"/>
    </source>
</evidence>
<dbReference type="EMBL" id="CP061738">
    <property type="protein sequence ID" value="QOD38435.1"/>
    <property type="molecule type" value="Genomic_DNA"/>
</dbReference>
<proteinExistence type="inferred from homology"/>
<comment type="subunit">
    <text evidence="11">Part of the 50S ribosomal subunit.</text>
</comment>
<dbReference type="Proteomes" id="UP000516514">
    <property type="component" value="Chromosome"/>
</dbReference>